<evidence type="ECO:0000256" key="6">
    <source>
        <dbReference type="ARBA" id="ARBA00047919"/>
    </source>
</evidence>
<dbReference type="SMART" id="SM00220">
    <property type="entry name" value="S_TKc"/>
    <property type="match status" value="1"/>
</dbReference>
<keyword evidence="3" id="KW-0547">Nucleotide-binding</keyword>
<evidence type="ECO:0000313" key="11">
    <source>
        <dbReference type="Proteomes" id="UP000094444"/>
    </source>
</evidence>
<dbReference type="InParanoid" id="A0A2P5HF82"/>
<dbReference type="EMBL" id="MAVT02002922">
    <property type="protein sequence ID" value="POS68914.1"/>
    <property type="molecule type" value="Genomic_DNA"/>
</dbReference>
<keyword evidence="4 10" id="KW-0418">Kinase</keyword>
<reference evidence="10" key="1">
    <citation type="submission" date="2017-09" db="EMBL/GenBank/DDBJ databases">
        <title>Polyketide synthases of a Diaporthe helianthi virulent isolate.</title>
        <authorList>
            <person name="Baroncelli R."/>
        </authorList>
    </citation>
    <scope>NUCLEOTIDE SEQUENCE [LARGE SCALE GENOMIC DNA]</scope>
    <source>
        <strain evidence="10">7/96</strain>
    </source>
</reference>
<dbReference type="GO" id="GO:0005524">
    <property type="term" value="F:ATP binding"/>
    <property type="evidence" value="ECO:0007669"/>
    <property type="project" value="UniProtKB-KW"/>
</dbReference>
<dbReference type="GO" id="GO:0004707">
    <property type="term" value="F:MAP kinase activity"/>
    <property type="evidence" value="ECO:0007669"/>
    <property type="project" value="UniProtKB-EC"/>
</dbReference>
<accession>A0A2P5HF82</accession>
<dbReference type="Pfam" id="PF00069">
    <property type="entry name" value="Pkinase"/>
    <property type="match status" value="1"/>
</dbReference>
<comment type="catalytic activity">
    <reaction evidence="7">
        <text>L-seryl-[protein] + ATP = O-phospho-L-seryl-[protein] + ADP + H(+)</text>
        <dbReference type="Rhea" id="RHEA:17989"/>
        <dbReference type="Rhea" id="RHEA-COMP:9863"/>
        <dbReference type="Rhea" id="RHEA-COMP:11604"/>
        <dbReference type="ChEBI" id="CHEBI:15378"/>
        <dbReference type="ChEBI" id="CHEBI:29999"/>
        <dbReference type="ChEBI" id="CHEBI:30616"/>
        <dbReference type="ChEBI" id="CHEBI:83421"/>
        <dbReference type="ChEBI" id="CHEBI:456216"/>
        <dbReference type="EC" id="2.7.11.24"/>
    </reaction>
    <physiologicalReaction direction="left-to-right" evidence="7">
        <dbReference type="Rhea" id="RHEA:17990"/>
    </physiologicalReaction>
</comment>
<feature type="region of interest" description="Disordered" evidence="8">
    <location>
        <begin position="85"/>
        <end position="111"/>
    </location>
</feature>
<evidence type="ECO:0000256" key="2">
    <source>
        <dbReference type="ARBA" id="ARBA00022679"/>
    </source>
</evidence>
<evidence type="ECO:0000256" key="8">
    <source>
        <dbReference type="SAM" id="MobiDB-lite"/>
    </source>
</evidence>
<name>A0A2P5HF82_DIAHE</name>
<gene>
    <name evidence="10" type="ORF">DHEL01_v212692</name>
</gene>
<evidence type="ECO:0000256" key="4">
    <source>
        <dbReference type="ARBA" id="ARBA00022777"/>
    </source>
</evidence>
<evidence type="ECO:0000256" key="7">
    <source>
        <dbReference type="ARBA" id="ARBA00048130"/>
    </source>
</evidence>
<keyword evidence="11" id="KW-1185">Reference proteome</keyword>
<comment type="caution">
    <text evidence="10">The sequence shown here is derived from an EMBL/GenBank/DDBJ whole genome shotgun (WGS) entry which is preliminary data.</text>
</comment>
<dbReference type="InterPro" id="IPR050538">
    <property type="entry name" value="MAP_kinase_kinase_kinase"/>
</dbReference>
<dbReference type="InterPro" id="IPR008271">
    <property type="entry name" value="Ser/Thr_kinase_AS"/>
</dbReference>
<dbReference type="STRING" id="158607.A0A2P5HF82"/>
<dbReference type="EC" id="2.7.11.24" evidence="1"/>
<evidence type="ECO:0000256" key="5">
    <source>
        <dbReference type="ARBA" id="ARBA00022840"/>
    </source>
</evidence>
<dbReference type="OrthoDB" id="4062651at2759"/>
<dbReference type="PANTHER" id="PTHR48016">
    <property type="entry name" value="MAP KINASE KINASE KINASE SSK2-RELATED-RELATED"/>
    <property type="match status" value="1"/>
</dbReference>
<sequence>MFYDDSSSGTSSALGPDSLPFRLVTSVGLLCNEASTLSLELKRVLIFKIAVGGVNCDLITFKLDWRAPPPGTLKMVQQREVTRLPQNPRLERTGPDDRETPLPTMPPTQTHFRLPKRPMIRWAKVDNIGSGAFGRVDRAVDVDSGRLIAVKTIRIRENQDKETFFRYLNREIEAMGRIEHDCVASMDMVHRDVKPDNILYTHGPNGEIIFKLADFGLCNHSAFAQSQAGTPLYMAPEVCSGKSQSPKADMWSLLVVMLWIHDFKRFRTAHFKTFTVQQQQQLAQDATSPGQQLEFLKEMARVQPEKRASAAQMMRKLGLFDKNPRAILITYGGNPYMIPDMPRDDDLLPVPPRPQQPRGWSPGYPAKVGPSASDVEMTGMTRTYLGRAPRR</sequence>
<dbReference type="PROSITE" id="PS00108">
    <property type="entry name" value="PROTEIN_KINASE_ST"/>
    <property type="match status" value="1"/>
</dbReference>
<proteinExistence type="predicted"/>
<dbReference type="InterPro" id="IPR011009">
    <property type="entry name" value="Kinase-like_dom_sf"/>
</dbReference>
<feature type="compositionally biased region" description="Basic and acidic residues" evidence="8">
    <location>
        <begin position="89"/>
        <end position="100"/>
    </location>
</feature>
<keyword evidence="2" id="KW-0808">Transferase</keyword>
<feature type="domain" description="Protein kinase" evidence="9">
    <location>
        <begin position="1"/>
        <end position="320"/>
    </location>
</feature>
<organism evidence="10 11">
    <name type="scientific">Diaporthe helianthi</name>
    <dbReference type="NCBI Taxonomy" id="158607"/>
    <lineage>
        <taxon>Eukaryota</taxon>
        <taxon>Fungi</taxon>
        <taxon>Dikarya</taxon>
        <taxon>Ascomycota</taxon>
        <taxon>Pezizomycotina</taxon>
        <taxon>Sordariomycetes</taxon>
        <taxon>Sordariomycetidae</taxon>
        <taxon>Diaporthales</taxon>
        <taxon>Diaporthaceae</taxon>
        <taxon>Diaporthe</taxon>
    </lineage>
</organism>
<evidence type="ECO:0000256" key="3">
    <source>
        <dbReference type="ARBA" id="ARBA00022741"/>
    </source>
</evidence>
<dbReference type="InterPro" id="IPR000719">
    <property type="entry name" value="Prot_kinase_dom"/>
</dbReference>
<feature type="region of interest" description="Disordered" evidence="8">
    <location>
        <begin position="351"/>
        <end position="391"/>
    </location>
</feature>
<protein>
    <recommendedName>
        <fullName evidence="1">mitogen-activated protein kinase</fullName>
        <ecNumber evidence="1">2.7.11.24</ecNumber>
    </recommendedName>
</protein>
<dbReference type="Gene3D" id="1.10.510.10">
    <property type="entry name" value="Transferase(Phosphotransferase) domain 1"/>
    <property type="match status" value="2"/>
</dbReference>
<keyword evidence="5" id="KW-0067">ATP-binding</keyword>
<evidence type="ECO:0000259" key="9">
    <source>
        <dbReference type="PROSITE" id="PS50011"/>
    </source>
</evidence>
<dbReference type="PANTHER" id="PTHR48016:SF56">
    <property type="entry name" value="MAPKK KINASE"/>
    <property type="match status" value="1"/>
</dbReference>
<dbReference type="Proteomes" id="UP000094444">
    <property type="component" value="Unassembled WGS sequence"/>
</dbReference>
<dbReference type="SUPFAM" id="SSF56112">
    <property type="entry name" value="Protein kinase-like (PK-like)"/>
    <property type="match status" value="1"/>
</dbReference>
<dbReference type="AlphaFoldDB" id="A0A2P5HF82"/>
<dbReference type="PROSITE" id="PS50011">
    <property type="entry name" value="PROTEIN_KINASE_DOM"/>
    <property type="match status" value="1"/>
</dbReference>
<evidence type="ECO:0000256" key="1">
    <source>
        <dbReference type="ARBA" id="ARBA00012411"/>
    </source>
</evidence>
<comment type="catalytic activity">
    <reaction evidence="6">
        <text>L-threonyl-[protein] + ATP = O-phospho-L-threonyl-[protein] + ADP + H(+)</text>
        <dbReference type="Rhea" id="RHEA:46608"/>
        <dbReference type="Rhea" id="RHEA-COMP:11060"/>
        <dbReference type="Rhea" id="RHEA-COMP:11605"/>
        <dbReference type="ChEBI" id="CHEBI:15378"/>
        <dbReference type="ChEBI" id="CHEBI:30013"/>
        <dbReference type="ChEBI" id="CHEBI:30616"/>
        <dbReference type="ChEBI" id="CHEBI:61977"/>
        <dbReference type="ChEBI" id="CHEBI:456216"/>
        <dbReference type="EC" id="2.7.11.24"/>
    </reaction>
    <physiologicalReaction direction="left-to-right" evidence="6">
        <dbReference type="Rhea" id="RHEA:46609"/>
    </physiologicalReaction>
</comment>
<evidence type="ECO:0000313" key="10">
    <source>
        <dbReference type="EMBL" id="POS68914.1"/>
    </source>
</evidence>